<dbReference type="AlphaFoldDB" id="A0A8T0R9S1"/>
<evidence type="ECO:0000313" key="2">
    <source>
        <dbReference type="Proteomes" id="UP000823388"/>
    </source>
</evidence>
<reference evidence="1" key="1">
    <citation type="submission" date="2020-05" db="EMBL/GenBank/DDBJ databases">
        <title>WGS assembly of Panicum virgatum.</title>
        <authorList>
            <person name="Lovell J.T."/>
            <person name="Jenkins J."/>
            <person name="Shu S."/>
            <person name="Juenger T.E."/>
            <person name="Schmutz J."/>
        </authorList>
    </citation>
    <scope>NUCLEOTIDE SEQUENCE</scope>
    <source>
        <strain evidence="1">AP13</strain>
    </source>
</reference>
<protein>
    <recommendedName>
        <fullName evidence="3">F-box domain-containing protein</fullName>
    </recommendedName>
</protein>
<accession>A0A8T0R9S1</accession>
<keyword evidence="2" id="KW-1185">Reference proteome</keyword>
<evidence type="ECO:0008006" key="3">
    <source>
        <dbReference type="Google" id="ProtNLM"/>
    </source>
</evidence>
<gene>
    <name evidence="1" type="ORF">PVAP13_6KG045035</name>
</gene>
<dbReference type="Proteomes" id="UP000823388">
    <property type="component" value="Chromosome 6K"/>
</dbReference>
<name>A0A8T0R9S1_PANVG</name>
<sequence length="104" mass="11743">MLGPVEIKRGAERTCAAWRRVAVDDPALWRRIDMGKGGLAVFLRRTGGCARRHGSRRRGLRSLLGAMRQPLALLSGSMKKKERCCPVIMRTMNMRGAERKFSFI</sequence>
<organism evidence="1 2">
    <name type="scientific">Panicum virgatum</name>
    <name type="common">Blackwell switchgrass</name>
    <dbReference type="NCBI Taxonomy" id="38727"/>
    <lineage>
        <taxon>Eukaryota</taxon>
        <taxon>Viridiplantae</taxon>
        <taxon>Streptophyta</taxon>
        <taxon>Embryophyta</taxon>
        <taxon>Tracheophyta</taxon>
        <taxon>Spermatophyta</taxon>
        <taxon>Magnoliopsida</taxon>
        <taxon>Liliopsida</taxon>
        <taxon>Poales</taxon>
        <taxon>Poaceae</taxon>
        <taxon>PACMAD clade</taxon>
        <taxon>Panicoideae</taxon>
        <taxon>Panicodae</taxon>
        <taxon>Paniceae</taxon>
        <taxon>Panicinae</taxon>
        <taxon>Panicum</taxon>
        <taxon>Panicum sect. Hiantes</taxon>
    </lineage>
</organism>
<evidence type="ECO:0000313" key="1">
    <source>
        <dbReference type="EMBL" id="KAG2582224.1"/>
    </source>
</evidence>
<dbReference type="EMBL" id="CM029047">
    <property type="protein sequence ID" value="KAG2582224.1"/>
    <property type="molecule type" value="Genomic_DNA"/>
</dbReference>
<proteinExistence type="predicted"/>
<comment type="caution">
    <text evidence="1">The sequence shown here is derived from an EMBL/GenBank/DDBJ whole genome shotgun (WGS) entry which is preliminary data.</text>
</comment>